<dbReference type="PROSITE" id="PS51202">
    <property type="entry name" value="RCK_C"/>
    <property type="match status" value="1"/>
</dbReference>
<dbReference type="OrthoDB" id="473812at2"/>
<dbReference type="Pfam" id="PF02254">
    <property type="entry name" value="TrkA_N"/>
    <property type="match status" value="2"/>
</dbReference>
<keyword evidence="4" id="KW-1185">Reference proteome</keyword>
<gene>
    <name evidence="3" type="ORF">C7B77_12845</name>
</gene>
<sequence length="667" mass="74016">MKLDRFLVCGLGSLGQHCVLALQQFGVKIVAIEQVAPQSWEVPNLVNLLDDLIIGDCRENNVLAQAQIQTCRAALIVTSNEGVNAEIALAIRQLNPQTRLVVRSAKTNLNQLLSQQLGNFIAYEPIELPAHSFAIAALGTDTVGFFNLDGYWLRVVRQRMSPNHPWCNARRLHEINTRSQKLLAHNGSATDLGFYQWQFEDLVTDGDVVTYIEIADRFSLHATPDRPIATGRRTKQPQLVAILDRWARRAGDRFMRFWRSNFQQQVRRVALICCLIVVLLLAIATVLFRQYYPNTTWVSAFYASAILLLGGYGDLFGSFEKISTIPWWLQTFALSLSLAGTAFVGVLYAVLTESLLSSKFQFVKQRPPVPQQNHIVIVGLGRVGQQVALWLQQMQQSVVGVTLQPDLNSTILPNLPIITGNIAQSLAQANLPTAKSVIIVTDDEMLNLEVALMVQAIDPQLDLVIRTSGQRLSQHLTKTLPTARVLGMHTVSAEVFAGAAFGENILNLFHSDRQTILVTEYAIESGDTLDRLLLADIAYGYGVVPILHHRSPNPASLMPTDDILLANGDRLVVLATTESLRRIDIGDRHPKTWHVEVELAMTAESTFEGANIIGRISGCSLRIARDLMENLPGTLNVPLYQHQAQRLVRALEKVRVKAKIVPIDPLA</sequence>
<dbReference type="Gene3D" id="1.10.287.70">
    <property type="match status" value="1"/>
</dbReference>
<name>A0A2T1GEX3_9CYAN</name>
<keyword evidence="1" id="KW-1133">Transmembrane helix</keyword>
<dbReference type="InterPro" id="IPR006037">
    <property type="entry name" value="RCK_C"/>
</dbReference>
<dbReference type="InterPro" id="IPR050721">
    <property type="entry name" value="Trk_Ktr_HKT_K-transport"/>
</dbReference>
<dbReference type="GO" id="GO:0008324">
    <property type="term" value="F:monoatomic cation transmembrane transporter activity"/>
    <property type="evidence" value="ECO:0007669"/>
    <property type="project" value="InterPro"/>
</dbReference>
<keyword evidence="1" id="KW-0812">Transmembrane</keyword>
<comment type="caution">
    <text evidence="3">The sequence shown here is derived from an EMBL/GenBank/DDBJ whole genome shotgun (WGS) entry which is preliminary data.</text>
</comment>
<evidence type="ECO:0000313" key="4">
    <source>
        <dbReference type="Proteomes" id="UP000238937"/>
    </source>
</evidence>
<feature type="transmembrane region" description="Helical" evidence="1">
    <location>
        <begin position="269"/>
        <end position="288"/>
    </location>
</feature>
<feature type="transmembrane region" description="Helical" evidence="1">
    <location>
        <begin position="300"/>
        <end position="319"/>
    </location>
</feature>
<evidence type="ECO:0000256" key="1">
    <source>
        <dbReference type="SAM" id="Phobius"/>
    </source>
</evidence>
<dbReference type="InterPro" id="IPR036291">
    <property type="entry name" value="NAD(P)-bd_dom_sf"/>
</dbReference>
<dbReference type="GO" id="GO:0006813">
    <property type="term" value="P:potassium ion transport"/>
    <property type="evidence" value="ECO:0007669"/>
    <property type="project" value="InterPro"/>
</dbReference>
<organism evidence="3 4">
    <name type="scientific">Chamaesiphon polymorphus CCALA 037</name>
    <dbReference type="NCBI Taxonomy" id="2107692"/>
    <lineage>
        <taxon>Bacteria</taxon>
        <taxon>Bacillati</taxon>
        <taxon>Cyanobacteriota</taxon>
        <taxon>Cyanophyceae</taxon>
        <taxon>Gomontiellales</taxon>
        <taxon>Chamaesiphonaceae</taxon>
        <taxon>Chamaesiphon</taxon>
    </lineage>
</organism>
<dbReference type="EMBL" id="PVWO01000143">
    <property type="protein sequence ID" value="PSB56133.1"/>
    <property type="molecule type" value="Genomic_DNA"/>
</dbReference>
<accession>A0A2T1GEX3</accession>
<dbReference type="AlphaFoldDB" id="A0A2T1GEX3"/>
<dbReference type="PANTHER" id="PTHR43833:SF11">
    <property type="entry name" value="VOLTAGE-GATED POTASSIUM CHANNEL KCH"/>
    <property type="match status" value="1"/>
</dbReference>
<keyword evidence="1" id="KW-0472">Membrane</keyword>
<dbReference type="RefSeq" id="WP_106305122.1">
    <property type="nucleotide sequence ID" value="NZ_PVWO01000143.1"/>
</dbReference>
<feature type="transmembrane region" description="Helical" evidence="1">
    <location>
        <begin position="325"/>
        <end position="351"/>
    </location>
</feature>
<proteinExistence type="predicted"/>
<dbReference type="InterPro" id="IPR003148">
    <property type="entry name" value="RCK_N"/>
</dbReference>
<reference evidence="3 4" key="1">
    <citation type="submission" date="2018-03" db="EMBL/GenBank/DDBJ databases">
        <title>The ancient ancestry and fast evolution of plastids.</title>
        <authorList>
            <person name="Moore K.R."/>
            <person name="Magnabosco C."/>
            <person name="Momper L."/>
            <person name="Gold D.A."/>
            <person name="Bosak T."/>
            <person name="Fournier G.P."/>
        </authorList>
    </citation>
    <scope>NUCLEOTIDE SEQUENCE [LARGE SCALE GENOMIC DNA]</scope>
    <source>
        <strain evidence="3 4">CCALA 037</strain>
    </source>
</reference>
<dbReference type="Gene3D" id="3.40.50.720">
    <property type="entry name" value="NAD(P)-binding Rossmann-like Domain"/>
    <property type="match status" value="2"/>
</dbReference>
<dbReference type="SUPFAM" id="SSF51735">
    <property type="entry name" value="NAD(P)-binding Rossmann-fold domains"/>
    <property type="match status" value="2"/>
</dbReference>
<feature type="domain" description="RCK C-terminal" evidence="2">
    <location>
        <begin position="506"/>
        <end position="589"/>
    </location>
</feature>
<evidence type="ECO:0000313" key="3">
    <source>
        <dbReference type="EMBL" id="PSB56133.1"/>
    </source>
</evidence>
<dbReference type="Proteomes" id="UP000238937">
    <property type="component" value="Unassembled WGS sequence"/>
</dbReference>
<dbReference type="SUPFAM" id="SSF81324">
    <property type="entry name" value="Voltage-gated potassium channels"/>
    <property type="match status" value="1"/>
</dbReference>
<dbReference type="PANTHER" id="PTHR43833">
    <property type="entry name" value="POTASSIUM CHANNEL PROTEIN 2-RELATED-RELATED"/>
    <property type="match status" value="1"/>
</dbReference>
<protein>
    <submittedName>
        <fullName evidence="3">Potassium transporter TrkA</fullName>
    </submittedName>
</protein>
<evidence type="ECO:0000259" key="2">
    <source>
        <dbReference type="PROSITE" id="PS51202"/>
    </source>
</evidence>